<evidence type="ECO:0000259" key="2">
    <source>
        <dbReference type="Pfam" id="PF07584"/>
    </source>
</evidence>
<dbReference type="RefSeq" id="WP_191161916.1">
    <property type="nucleotide sequence ID" value="NZ_JACWMX010000002.1"/>
</dbReference>
<evidence type="ECO:0000313" key="4">
    <source>
        <dbReference type="Proteomes" id="UP000619078"/>
    </source>
</evidence>
<keyword evidence="1" id="KW-0472">Membrane</keyword>
<dbReference type="Pfam" id="PF07584">
    <property type="entry name" value="BatA"/>
    <property type="match status" value="1"/>
</dbReference>
<evidence type="ECO:0000313" key="3">
    <source>
        <dbReference type="EMBL" id="MBD1392722.1"/>
    </source>
</evidence>
<gene>
    <name evidence="3" type="ORF">IDJ76_06410</name>
</gene>
<proteinExistence type="predicted"/>
<evidence type="ECO:0000256" key="1">
    <source>
        <dbReference type="SAM" id="Phobius"/>
    </source>
</evidence>
<dbReference type="NCBIfam" id="TIGR02226">
    <property type="entry name" value="two_anch"/>
    <property type="match status" value="1"/>
</dbReference>
<feature type="transmembrane region" description="Helical" evidence="1">
    <location>
        <begin position="53"/>
        <end position="78"/>
    </location>
</feature>
<organism evidence="3 4">
    <name type="scientific">Mucilaginibacter glaciei</name>
    <dbReference type="NCBI Taxonomy" id="2772109"/>
    <lineage>
        <taxon>Bacteria</taxon>
        <taxon>Pseudomonadati</taxon>
        <taxon>Bacteroidota</taxon>
        <taxon>Sphingobacteriia</taxon>
        <taxon>Sphingobacteriales</taxon>
        <taxon>Sphingobacteriaceae</taxon>
        <taxon>Mucilaginibacter</taxon>
    </lineage>
</organism>
<dbReference type="InterPro" id="IPR011933">
    <property type="entry name" value="Double_TM_dom"/>
</dbReference>
<dbReference type="AlphaFoldDB" id="A0A926NQB4"/>
<keyword evidence="4" id="KW-1185">Reference proteome</keyword>
<dbReference type="Proteomes" id="UP000619078">
    <property type="component" value="Unassembled WGS sequence"/>
</dbReference>
<feature type="domain" description="Aerotolerance regulator N-terminal" evidence="2">
    <location>
        <begin position="1"/>
        <end position="76"/>
    </location>
</feature>
<reference evidence="3" key="1">
    <citation type="submission" date="2020-09" db="EMBL/GenBank/DDBJ databases">
        <title>Novel species of Mucilaginibacter isolated from a glacier on the Tibetan Plateau.</title>
        <authorList>
            <person name="Liu Q."/>
            <person name="Xin Y.-H."/>
        </authorList>
    </citation>
    <scope>NUCLEOTIDE SEQUENCE</scope>
    <source>
        <strain evidence="3">ZB1P21</strain>
    </source>
</reference>
<keyword evidence="1" id="KW-1133">Transmembrane helix</keyword>
<comment type="caution">
    <text evidence="3">The sequence shown here is derived from an EMBL/GenBank/DDBJ whole genome shotgun (WGS) entry which is preliminary data.</text>
</comment>
<name>A0A926NQB4_9SPHI</name>
<dbReference type="EMBL" id="JACWMX010000002">
    <property type="protein sequence ID" value="MBD1392722.1"/>
    <property type="molecule type" value="Genomic_DNA"/>
</dbReference>
<keyword evidence="1" id="KW-0812">Transmembrane</keyword>
<accession>A0A926NQB4</accession>
<protein>
    <submittedName>
        <fullName evidence="3">BatA domain-containing protein</fullName>
    </submittedName>
</protein>
<feature type="transmembrane region" description="Helical" evidence="1">
    <location>
        <begin position="6"/>
        <end position="24"/>
    </location>
</feature>
<sequence>MQFLSPIWFFALAALSIPVVIHLWNIRPGKTLKVGSIALITEASKTSSRSFKLLDILLLILRCLLLAALGLFLAAPVWNHIKPAGKIKGWVLIPRENFKETYKTFKPKVDSLNKAGYEFHYFDSGFAKGELAKILADTTLKDTSSNTNYWNLTRQLNSKVSSGLPIFIFTPNGIQHFTGSKPASGLNLHWQSYTAADSMSKWIASASFADNGTMKVTQGNSSPTGTFYTEQYIQNDGNANIEVNVTNGQPVVSLKGSNAAIPVDTSTLRIAIYTDKYALDAGYLKAALLAATNFTGRKSLVEQYSNPGQIPGGQTWLFWLSDQPVDRRLSSNVRNVFKYEGGKIVSVHSWIDAAEGLINPGKKIALNKIVLSEKSGEKIWKDGFGEAVLSEVNQRYLKIFRFYSHFNPAWGDLVWSDEFPQMMLKLIIGNEYELPSKYDKRVLTNQQIQPVKVDGITKEMTPANPAEQVDLSHYFWLLIVLLFIAERLLSHRNKTLSINE</sequence>
<dbReference type="InterPro" id="IPR024163">
    <property type="entry name" value="Aerotolerance_reg_N"/>
</dbReference>